<evidence type="ECO:0000313" key="7">
    <source>
        <dbReference type="EMBL" id="GFE35518.1"/>
    </source>
</evidence>
<evidence type="ECO:0000256" key="3">
    <source>
        <dbReference type="ARBA" id="ARBA00022989"/>
    </source>
</evidence>
<dbReference type="AlphaFoldDB" id="A0A640UHI9"/>
<protein>
    <recommendedName>
        <fullName evidence="6">Methylamine utilisation protein MauE domain-containing protein</fullName>
    </recommendedName>
</protein>
<evidence type="ECO:0000259" key="6">
    <source>
        <dbReference type="Pfam" id="PF07291"/>
    </source>
</evidence>
<dbReference type="GO" id="GO:0016020">
    <property type="term" value="C:membrane"/>
    <property type="evidence" value="ECO:0007669"/>
    <property type="project" value="UniProtKB-SubCell"/>
</dbReference>
<gene>
    <name evidence="7" type="ORF">Stube_01910</name>
</gene>
<comment type="caution">
    <text evidence="7">The sequence shown here is derived from an EMBL/GenBank/DDBJ whole genome shotgun (WGS) entry which is preliminary data.</text>
</comment>
<feature type="transmembrane region" description="Helical" evidence="5">
    <location>
        <begin position="146"/>
        <end position="169"/>
    </location>
</feature>
<dbReference type="Pfam" id="PF07291">
    <property type="entry name" value="MauE"/>
    <property type="match status" value="1"/>
</dbReference>
<evidence type="ECO:0000256" key="2">
    <source>
        <dbReference type="ARBA" id="ARBA00022692"/>
    </source>
</evidence>
<comment type="subcellular location">
    <subcellularLocation>
        <location evidence="1">Membrane</location>
        <topology evidence="1">Multi-pass membrane protein</topology>
    </subcellularLocation>
</comment>
<evidence type="ECO:0000313" key="8">
    <source>
        <dbReference type="Proteomes" id="UP000431826"/>
    </source>
</evidence>
<feature type="domain" description="Methylamine utilisation protein MauE" evidence="6">
    <location>
        <begin position="1"/>
        <end position="129"/>
    </location>
</feature>
<reference evidence="7 8" key="1">
    <citation type="submission" date="2019-12" db="EMBL/GenBank/DDBJ databases">
        <title>Whole genome shotgun sequence of Streptomyces tubercidicus NBRC 13090.</title>
        <authorList>
            <person name="Ichikawa N."/>
            <person name="Kimura A."/>
            <person name="Kitahashi Y."/>
            <person name="Komaki H."/>
            <person name="Tamura T."/>
        </authorList>
    </citation>
    <scope>NUCLEOTIDE SEQUENCE [LARGE SCALE GENOMIC DNA]</scope>
    <source>
        <strain evidence="7 8">NBRC 13090</strain>
    </source>
</reference>
<dbReference type="InterPro" id="IPR009908">
    <property type="entry name" value="Methylamine_util_MauE"/>
</dbReference>
<evidence type="ECO:0000256" key="5">
    <source>
        <dbReference type="SAM" id="Phobius"/>
    </source>
</evidence>
<name>A0A640UHI9_9ACTN</name>
<organism evidence="7 8">
    <name type="scientific">Streptomyces tubercidicus</name>
    <dbReference type="NCBI Taxonomy" id="47759"/>
    <lineage>
        <taxon>Bacteria</taxon>
        <taxon>Bacillati</taxon>
        <taxon>Actinomycetota</taxon>
        <taxon>Actinomycetes</taxon>
        <taxon>Kitasatosporales</taxon>
        <taxon>Streptomycetaceae</taxon>
        <taxon>Streptomyces</taxon>
    </lineage>
</organism>
<keyword evidence="2 5" id="KW-0812">Transmembrane</keyword>
<accession>A0A640UHI9</accession>
<evidence type="ECO:0000256" key="1">
    <source>
        <dbReference type="ARBA" id="ARBA00004141"/>
    </source>
</evidence>
<feature type="transmembrane region" description="Helical" evidence="5">
    <location>
        <begin position="75"/>
        <end position="94"/>
    </location>
</feature>
<dbReference type="GO" id="GO:0030416">
    <property type="term" value="P:methylamine metabolic process"/>
    <property type="evidence" value="ECO:0007669"/>
    <property type="project" value="InterPro"/>
</dbReference>
<dbReference type="Proteomes" id="UP000431826">
    <property type="component" value="Unassembled WGS sequence"/>
</dbReference>
<feature type="transmembrane region" description="Helical" evidence="5">
    <location>
        <begin position="50"/>
        <end position="68"/>
    </location>
</feature>
<evidence type="ECO:0000256" key="4">
    <source>
        <dbReference type="ARBA" id="ARBA00023136"/>
    </source>
</evidence>
<dbReference type="EMBL" id="BLIR01000001">
    <property type="protein sequence ID" value="GFE35518.1"/>
    <property type="molecule type" value="Genomic_DNA"/>
</dbReference>
<keyword evidence="8" id="KW-1185">Reference proteome</keyword>
<proteinExistence type="predicted"/>
<dbReference type="UniPathway" id="UPA00895"/>
<keyword evidence="4 5" id="KW-0472">Membrane</keyword>
<sequence>MELLSAACNVLLVLVFGAAAVGKVRTSASLTAFAEAVVVLGRVPTRRAGAVAKGIVALEAATALLLLIPPLRSTGLLLATVLLAAFTLVVARALRSRVPVSCRCFGGSAGPLGPPQLTRNAVLLLGVLGAAPGALDPGPLVWQAQFTAWLGGAVAALVLVTGEELIALLRRPTAHTTLRH</sequence>
<keyword evidence="3 5" id="KW-1133">Transmembrane helix</keyword>